<name>A0A0S4QRJ9_9ACTN</name>
<evidence type="ECO:0000256" key="1">
    <source>
        <dbReference type="SAM" id="SignalP"/>
    </source>
</evidence>
<dbReference type="SUPFAM" id="SSF159245">
    <property type="entry name" value="AttH-like"/>
    <property type="match status" value="1"/>
</dbReference>
<dbReference type="Pfam" id="PF07143">
    <property type="entry name" value="CrtC"/>
    <property type="match status" value="1"/>
</dbReference>
<evidence type="ECO:0000313" key="3">
    <source>
        <dbReference type="EMBL" id="CUU58240.1"/>
    </source>
</evidence>
<evidence type="ECO:0000259" key="2">
    <source>
        <dbReference type="Pfam" id="PF07143"/>
    </source>
</evidence>
<dbReference type="InterPro" id="IPR023374">
    <property type="entry name" value="AttH-like_dom_sf"/>
</dbReference>
<organism evidence="3 4">
    <name type="scientific">Parafrankia irregularis</name>
    <dbReference type="NCBI Taxonomy" id="795642"/>
    <lineage>
        <taxon>Bacteria</taxon>
        <taxon>Bacillati</taxon>
        <taxon>Actinomycetota</taxon>
        <taxon>Actinomycetes</taxon>
        <taxon>Frankiales</taxon>
        <taxon>Frankiaceae</taxon>
        <taxon>Parafrankia</taxon>
    </lineage>
</organism>
<dbReference type="PANTHER" id="PTHR38591">
    <property type="entry name" value="HYDROLASE"/>
    <property type="match status" value="1"/>
</dbReference>
<dbReference type="EMBL" id="FAOZ01000018">
    <property type="protein sequence ID" value="CUU58240.1"/>
    <property type="molecule type" value="Genomic_DNA"/>
</dbReference>
<feature type="domain" description="AttH" evidence="2">
    <location>
        <begin position="58"/>
        <end position="227"/>
    </location>
</feature>
<dbReference type="Pfam" id="PF17186">
    <property type="entry name" value="Lipocalin_9"/>
    <property type="match status" value="1"/>
</dbReference>
<proteinExistence type="predicted"/>
<feature type="signal peptide" evidence="1">
    <location>
        <begin position="1"/>
        <end position="39"/>
    </location>
</feature>
<protein>
    <submittedName>
        <fullName evidence="3">Predicted secreted hydrolase</fullName>
    </submittedName>
</protein>
<keyword evidence="4" id="KW-1185">Reference proteome</keyword>
<sequence length="379" mass="40894">MTSTKGFRARPRFRRLAALVLGTAASLALSAVHAPVASAATPPVVLPADESAHPDAGMEWWYFTGHLTGKDVFGKSHSYGFETMVVRNDGLDTAPTGVIYNVNMSVTDLTRGTFKQNRDIYSIQNDQTPAGGGFSFDVGGVHMDGKNGVNHIWGGFPDLSYVYSGLTLKQSTPAALHGGPSGVIPYGPFGESAYYSQTNLDVSGKLFDHGLLVNVTGKAWMDHQWGNWNPGKGGWEWFSIQLSNNTQYMLYFIRDENHNYVQTVGTLINPDGSTVNLPASQLSETALGSWTSPHTGIVYPQNWKVNVPGGTLTVTSQFPDQEVYSDIVTVGSYWEGTTTVSGTINGQAVTGQAYAEVIPFIAMPGHGYVWEQVGDLLGL</sequence>
<dbReference type="GO" id="GO:0016787">
    <property type="term" value="F:hydrolase activity"/>
    <property type="evidence" value="ECO:0007669"/>
    <property type="project" value="UniProtKB-KW"/>
</dbReference>
<keyword evidence="1" id="KW-0732">Signal</keyword>
<keyword evidence="3" id="KW-0378">Hydrolase</keyword>
<dbReference type="RefSeq" id="WP_091281069.1">
    <property type="nucleotide sequence ID" value="NZ_FAOZ01000018.1"/>
</dbReference>
<evidence type="ECO:0000313" key="4">
    <source>
        <dbReference type="Proteomes" id="UP000198802"/>
    </source>
</evidence>
<dbReference type="Proteomes" id="UP000198802">
    <property type="component" value="Unassembled WGS sequence"/>
</dbReference>
<accession>A0A0S4QRJ9</accession>
<dbReference type="AlphaFoldDB" id="A0A0S4QRJ9"/>
<dbReference type="PANTHER" id="PTHR38591:SF1">
    <property type="entry name" value="BLL1000 PROTEIN"/>
    <property type="match status" value="1"/>
</dbReference>
<gene>
    <name evidence="3" type="ORF">Ga0074812_11812</name>
</gene>
<feature type="chain" id="PRO_5006626435" evidence="1">
    <location>
        <begin position="40"/>
        <end position="379"/>
    </location>
</feature>
<dbReference type="Gene3D" id="2.40.370.10">
    <property type="entry name" value="AttH-like domain"/>
    <property type="match status" value="2"/>
</dbReference>
<dbReference type="InterPro" id="IPR010791">
    <property type="entry name" value="AttH_dom"/>
</dbReference>
<reference evidence="4" key="1">
    <citation type="submission" date="2015-11" db="EMBL/GenBank/DDBJ databases">
        <authorList>
            <person name="Varghese N."/>
        </authorList>
    </citation>
    <scope>NUCLEOTIDE SEQUENCE [LARGE SCALE GENOMIC DNA]</scope>
    <source>
        <strain evidence="4">DSM 45899</strain>
    </source>
</reference>